<evidence type="ECO:0000313" key="8">
    <source>
        <dbReference type="EMBL" id="NML43415.1"/>
    </source>
</evidence>
<dbReference type="GO" id="GO:0005576">
    <property type="term" value="C:extracellular region"/>
    <property type="evidence" value="ECO:0007669"/>
    <property type="project" value="UniProtKB-SubCell"/>
</dbReference>
<name>A0A848GXW1_9BURK</name>
<dbReference type="InterPro" id="IPR010809">
    <property type="entry name" value="FliD_C"/>
</dbReference>
<feature type="domain" description="Flagellar hook-associated protein 2 C-terminal" evidence="7">
    <location>
        <begin position="241"/>
        <end position="466"/>
    </location>
</feature>
<dbReference type="InterPro" id="IPR003481">
    <property type="entry name" value="FliD_N"/>
</dbReference>
<dbReference type="Pfam" id="PF02465">
    <property type="entry name" value="FliD_N"/>
    <property type="match status" value="1"/>
</dbReference>
<organism evidence="8 9">
    <name type="scientific">Ramlibacter agri</name>
    <dbReference type="NCBI Taxonomy" id="2728837"/>
    <lineage>
        <taxon>Bacteria</taxon>
        <taxon>Pseudomonadati</taxon>
        <taxon>Pseudomonadota</taxon>
        <taxon>Betaproteobacteria</taxon>
        <taxon>Burkholderiales</taxon>
        <taxon>Comamonadaceae</taxon>
        <taxon>Ramlibacter</taxon>
    </lineage>
</organism>
<dbReference type="EMBL" id="JABBFX010000001">
    <property type="protein sequence ID" value="NML43415.1"/>
    <property type="molecule type" value="Genomic_DNA"/>
</dbReference>
<comment type="function">
    <text evidence="5">Required for morphogenesis and for the elongation of the flagellar filament by facilitating polymerization of the flagellin monomers at the tip of growing filament. Forms a capping structure, which prevents flagellin subunits (transported through the central channel of the flagellum) from leaking out without polymerization at the distal end.</text>
</comment>
<keyword evidence="8" id="KW-0969">Cilium</keyword>
<dbReference type="GO" id="GO:0009424">
    <property type="term" value="C:bacterial-type flagellum hook"/>
    <property type="evidence" value="ECO:0007669"/>
    <property type="project" value="UniProtKB-UniRule"/>
</dbReference>
<keyword evidence="4 5" id="KW-0975">Bacterial flagellum</keyword>
<sequence>MSSISPTISSTGVGSGLDVNSIVTALMNVEQRPLTLLQSKGSTIQTEISAFGSLKSQLANLGDVATRLAKPDSWKAYSATSSDSSVATVSAGAKAAAGEHTLSVSQMAQAQVLASGTFASSASTVGTGKLTIEIGTTANGAFTAKSGTSPVSVTIDSAHQTLAGVRDAINAAGSGVTASIVNGTGGARLVLRSATGEASSVRISATDDDGNNTDASGLSALAYDPAATAGAGRNLTQTQAAQDAQFQIDGIDLTSATNSPSDALEGVTLSLNKVSTDPVTINVNVDTASVRKNVTDFVSAYNGIVTLLQKQTKADPTGAARGALQGDSTADTLLNTLHNMLHGTVSGLGNGVSNLATAGITLQRDGTLAVDDAKLSPLLSQPDQLSALFSQAGTGDAQGFAVRFQSWAQGLTGTGGTLDSRIDGLKQSADLNQKSQDSEQTRLDSMETRLRTQYQQLDTTMSTLNAQMAQMKSALGLS</sequence>
<accession>A0A848GXW1</accession>
<keyword evidence="5" id="KW-0964">Secreted</keyword>
<comment type="subunit">
    <text evidence="2 5">Homopentamer.</text>
</comment>
<evidence type="ECO:0000256" key="3">
    <source>
        <dbReference type="ARBA" id="ARBA00023054"/>
    </source>
</evidence>
<dbReference type="PANTHER" id="PTHR30288">
    <property type="entry name" value="FLAGELLAR CAP/ASSEMBLY PROTEIN FLID"/>
    <property type="match status" value="1"/>
</dbReference>
<reference evidence="8 9" key="1">
    <citation type="submission" date="2020-04" db="EMBL/GenBank/DDBJ databases">
        <title>Ramlibacter sp. G-1-2-2 isolated from soil.</title>
        <authorList>
            <person name="Dahal R.H."/>
        </authorList>
    </citation>
    <scope>NUCLEOTIDE SEQUENCE [LARGE SCALE GENOMIC DNA]</scope>
    <source>
        <strain evidence="8 9">G-1-2-2</strain>
    </source>
</reference>
<dbReference type="Pfam" id="PF07195">
    <property type="entry name" value="FliD_C"/>
    <property type="match status" value="1"/>
</dbReference>
<dbReference type="GO" id="GO:0007155">
    <property type="term" value="P:cell adhesion"/>
    <property type="evidence" value="ECO:0007669"/>
    <property type="project" value="InterPro"/>
</dbReference>
<comment type="similarity">
    <text evidence="1 5">Belongs to the FliD family.</text>
</comment>
<dbReference type="GO" id="GO:0071973">
    <property type="term" value="P:bacterial-type flagellum-dependent cell motility"/>
    <property type="evidence" value="ECO:0007669"/>
    <property type="project" value="TreeGrafter"/>
</dbReference>
<evidence type="ECO:0000259" key="7">
    <source>
        <dbReference type="Pfam" id="PF07195"/>
    </source>
</evidence>
<keyword evidence="3" id="KW-0175">Coiled coil</keyword>
<dbReference type="PANTHER" id="PTHR30288:SF0">
    <property type="entry name" value="FLAGELLAR HOOK-ASSOCIATED PROTEIN 2"/>
    <property type="match status" value="1"/>
</dbReference>
<dbReference type="InterPro" id="IPR040026">
    <property type="entry name" value="FliD"/>
</dbReference>
<comment type="subcellular location">
    <subcellularLocation>
        <location evidence="5">Secreted</location>
    </subcellularLocation>
    <subcellularLocation>
        <location evidence="5">Bacterial flagellum</location>
    </subcellularLocation>
</comment>
<evidence type="ECO:0000256" key="4">
    <source>
        <dbReference type="ARBA" id="ARBA00023143"/>
    </source>
</evidence>
<dbReference type="Proteomes" id="UP000541185">
    <property type="component" value="Unassembled WGS sequence"/>
</dbReference>
<evidence type="ECO:0000259" key="6">
    <source>
        <dbReference type="Pfam" id="PF02465"/>
    </source>
</evidence>
<dbReference type="GO" id="GO:0009421">
    <property type="term" value="C:bacterial-type flagellum filament cap"/>
    <property type="evidence" value="ECO:0007669"/>
    <property type="project" value="InterPro"/>
</dbReference>
<dbReference type="AlphaFoldDB" id="A0A848GXW1"/>
<gene>
    <name evidence="8" type="primary">fliD</name>
    <name evidence="8" type="ORF">HHL11_06600</name>
</gene>
<keyword evidence="8" id="KW-0282">Flagellum</keyword>
<comment type="caution">
    <text evidence="8">The sequence shown here is derived from an EMBL/GenBank/DDBJ whole genome shotgun (WGS) entry which is preliminary data.</text>
</comment>
<dbReference type="RefSeq" id="WP_169417622.1">
    <property type="nucleotide sequence ID" value="NZ_JABBFX010000001.1"/>
</dbReference>
<protein>
    <recommendedName>
        <fullName evidence="5">Flagellar hook-associated protein 2</fullName>
        <shortName evidence="5">HAP2</shortName>
    </recommendedName>
    <alternativeName>
        <fullName evidence="5">Flagellar cap protein</fullName>
    </alternativeName>
</protein>
<feature type="domain" description="Flagellar hook-associated protein 2 N-terminal" evidence="6">
    <location>
        <begin position="15"/>
        <end position="111"/>
    </location>
</feature>
<keyword evidence="9" id="KW-1185">Reference proteome</keyword>
<evidence type="ECO:0000256" key="1">
    <source>
        <dbReference type="ARBA" id="ARBA00009764"/>
    </source>
</evidence>
<keyword evidence="8" id="KW-0966">Cell projection</keyword>
<proteinExistence type="inferred from homology"/>
<evidence type="ECO:0000313" key="9">
    <source>
        <dbReference type="Proteomes" id="UP000541185"/>
    </source>
</evidence>
<evidence type="ECO:0000256" key="5">
    <source>
        <dbReference type="RuleBase" id="RU362066"/>
    </source>
</evidence>
<evidence type="ECO:0000256" key="2">
    <source>
        <dbReference type="ARBA" id="ARBA00011255"/>
    </source>
</evidence>